<protein>
    <recommendedName>
        <fullName evidence="5">Cystein rich protein</fullName>
    </recommendedName>
</protein>
<reference evidence="3" key="1">
    <citation type="journal article" date="2020" name="bioRxiv">
        <title>Whole genome comparisons of ergot fungi reveals the divergence and evolution of species within the genus Claviceps are the result of varying mechanisms driving genome evolution and host range expansion.</title>
        <authorList>
            <person name="Wyka S.A."/>
            <person name="Mondo S.J."/>
            <person name="Liu M."/>
            <person name="Dettman J."/>
            <person name="Nalam V."/>
            <person name="Broders K.D."/>
        </authorList>
    </citation>
    <scope>NUCLEOTIDE SEQUENCE</scope>
    <source>
        <strain evidence="3">CCC 602</strain>
    </source>
</reference>
<keyword evidence="4" id="KW-1185">Reference proteome</keyword>
<feature type="compositionally biased region" description="Basic and acidic residues" evidence="1">
    <location>
        <begin position="334"/>
        <end position="352"/>
    </location>
</feature>
<dbReference type="EMBL" id="SRPW01002138">
    <property type="protein sequence ID" value="KAG5995429.1"/>
    <property type="molecule type" value="Genomic_DNA"/>
</dbReference>
<feature type="chain" id="PRO_5040307219" description="Cystein rich protein" evidence="2">
    <location>
        <begin position="21"/>
        <end position="352"/>
    </location>
</feature>
<feature type="region of interest" description="Disordered" evidence="1">
    <location>
        <begin position="333"/>
        <end position="352"/>
    </location>
</feature>
<accession>A0A9P7N5C6</accession>
<comment type="caution">
    <text evidence="3">The sequence shown here is derived from an EMBL/GenBank/DDBJ whole genome shotgun (WGS) entry which is preliminary data.</text>
</comment>
<evidence type="ECO:0008006" key="5">
    <source>
        <dbReference type="Google" id="ProtNLM"/>
    </source>
</evidence>
<sequence length="352" mass="38311">MKSTQLSLLAMILGVSRIEAKFYKKNVSTFEIDGNITITGSKIEFNDAECDSGFKCLRSLACIGATKPMLTEDEKYFACCAEGQRLLGNPETAFDCCADGHDLAGGKTQGYHCCPSGFDFDGSLCKEVCKNGKVLLGGKCVCPERQVEGSDGQCVQKPKPQPCDSGLQTGKCYMFIAENGNKLGLANNGFYFASPDSMTQRYGKFQLCGNENCSSRDVINPSQQVFIRDMYGDLATGTNSKLWLNNAQNGAHIGRTPQFAAAGRFSISKWPSGKYCLTGFTSGVGPACPAQIPALTFYSQDPQMCVAFEFIEVPCDIKSDDNNCLWHYGSQRSSKIDQGETTDQEDKKDQGK</sequence>
<keyword evidence="2" id="KW-0732">Signal</keyword>
<dbReference type="OrthoDB" id="4662630at2759"/>
<proteinExistence type="predicted"/>
<dbReference type="Proteomes" id="UP000748025">
    <property type="component" value="Unassembled WGS sequence"/>
</dbReference>
<name>A0A9P7N5C6_9HYPO</name>
<feature type="signal peptide" evidence="2">
    <location>
        <begin position="1"/>
        <end position="20"/>
    </location>
</feature>
<evidence type="ECO:0000256" key="1">
    <source>
        <dbReference type="SAM" id="MobiDB-lite"/>
    </source>
</evidence>
<dbReference type="AlphaFoldDB" id="A0A9P7N5C6"/>
<evidence type="ECO:0000313" key="4">
    <source>
        <dbReference type="Proteomes" id="UP000748025"/>
    </source>
</evidence>
<gene>
    <name evidence="3" type="ORF">E4U43_003031</name>
</gene>
<organism evidence="3 4">
    <name type="scientific">Claviceps pusilla</name>
    <dbReference type="NCBI Taxonomy" id="123648"/>
    <lineage>
        <taxon>Eukaryota</taxon>
        <taxon>Fungi</taxon>
        <taxon>Dikarya</taxon>
        <taxon>Ascomycota</taxon>
        <taxon>Pezizomycotina</taxon>
        <taxon>Sordariomycetes</taxon>
        <taxon>Hypocreomycetidae</taxon>
        <taxon>Hypocreales</taxon>
        <taxon>Clavicipitaceae</taxon>
        <taxon>Claviceps</taxon>
    </lineage>
</organism>
<evidence type="ECO:0000256" key="2">
    <source>
        <dbReference type="SAM" id="SignalP"/>
    </source>
</evidence>
<evidence type="ECO:0000313" key="3">
    <source>
        <dbReference type="EMBL" id="KAG5995429.1"/>
    </source>
</evidence>